<evidence type="ECO:0000313" key="8">
    <source>
        <dbReference type="EMBL" id="KAG7531952.1"/>
    </source>
</evidence>
<feature type="transmembrane region" description="Helical" evidence="6">
    <location>
        <begin position="383"/>
        <end position="401"/>
    </location>
</feature>
<evidence type="ECO:0000256" key="4">
    <source>
        <dbReference type="ARBA" id="ARBA00023136"/>
    </source>
</evidence>
<evidence type="ECO:0000256" key="3">
    <source>
        <dbReference type="ARBA" id="ARBA00022989"/>
    </source>
</evidence>
<feature type="compositionally biased region" description="Polar residues" evidence="5">
    <location>
        <begin position="51"/>
        <end position="60"/>
    </location>
</feature>
<comment type="caution">
    <text evidence="8">The sequence shown here is derived from an EMBL/GenBank/DDBJ whole genome shotgun (WGS) entry which is preliminary data.</text>
</comment>
<dbReference type="InterPro" id="IPR036513">
    <property type="entry name" value="STAS_dom_sf"/>
</dbReference>
<feature type="region of interest" description="Disordered" evidence="5">
    <location>
        <begin position="1"/>
        <end position="62"/>
    </location>
</feature>
<feature type="transmembrane region" description="Helical" evidence="6">
    <location>
        <begin position="300"/>
        <end position="319"/>
    </location>
</feature>
<keyword evidence="4 6" id="KW-0472">Membrane</keyword>
<dbReference type="Pfam" id="PF01740">
    <property type="entry name" value="STAS"/>
    <property type="match status" value="1"/>
</dbReference>
<proteinExistence type="predicted"/>
<feature type="compositionally biased region" description="Low complexity" evidence="5">
    <location>
        <begin position="19"/>
        <end position="32"/>
    </location>
</feature>
<sequence length="765" mass="83790">MTLPLPDKQRQHSVPSNQAASTIMTSASSARTPLTTNAPRARRPENRHSETSPLLGSISASKRIPEWGTLVQQLDREQFALDNNEHEVETISESGRTDEGGKNGSHIQLAADPNDSRDPRGKSKDSPFLDMESGRASPMGDSFVVAPTKRKSLPARVKQRTKYYVPVTSWLPEYEWSTFGGDFTAGMSVACLIIPQAMSYASGLAKLNPVAGIYSVAIPGIVYALLGTCRQLSVGPEAALSLLVGQLVTDALTADPHHAPKNPEGVAMAIAGITAMQVGMITFFLGIFRMGFLDVVLSRALLRGFITAIGIIIFIEQMVPMLGLAQYVHGNTITPFEKLILICSYIGETNLWTAGLSLVSLTWLIGARLFKQHLRAKVPALKYIPEIFILVVVSTIVTDVYKLDLKGITVLGKLEAGSGLPFGLPFQPKLWKYAHETFPTAAVIAVIGYVDSVMAAKENSAKFGYPISANRELVALGASNFAVSFCTGTGCVPAFGSITRSRLNANIGGRSQMSSIITSIFAIMTLFLLQYFHYLPKAVLASIVVVVVYSILAEVPHEISFYWRSRAKTDALQAAMTFLLTLLFSVEVGLVASVAFSLILVIQKSTKPRIKIIGRVRETDEWIPVDENPDAIEEDLPGVLVIRIRENLNFANTGQLKERLRRLELYGADLVHPSEAPKRDHAHAIVFHMNDVEDIDSSALQIVLELVKSYKDRGVELYFVHLRSKQIKAFERVGLLDLLDHTHFTADLRTAMRNIEETGSFRAGA</sequence>
<gene>
    <name evidence="8" type="ORF">FFLO_03959</name>
</gene>
<evidence type="ECO:0000259" key="7">
    <source>
        <dbReference type="PROSITE" id="PS50801"/>
    </source>
</evidence>
<dbReference type="CDD" id="cd07042">
    <property type="entry name" value="STAS_SulP_like_sulfate_transporter"/>
    <property type="match status" value="1"/>
</dbReference>
<protein>
    <recommendedName>
        <fullName evidence="7">STAS domain-containing protein</fullName>
    </recommendedName>
</protein>
<feature type="transmembrane region" description="Helical" evidence="6">
    <location>
        <begin position="538"/>
        <end position="555"/>
    </location>
</feature>
<dbReference type="EMBL" id="JABELV010000078">
    <property type="protein sequence ID" value="KAG7531952.1"/>
    <property type="molecule type" value="Genomic_DNA"/>
</dbReference>
<evidence type="ECO:0000256" key="5">
    <source>
        <dbReference type="SAM" id="MobiDB-lite"/>
    </source>
</evidence>
<dbReference type="InterPro" id="IPR002645">
    <property type="entry name" value="STAS_dom"/>
</dbReference>
<dbReference type="GO" id="GO:0055085">
    <property type="term" value="P:transmembrane transport"/>
    <property type="evidence" value="ECO:0007669"/>
    <property type="project" value="InterPro"/>
</dbReference>
<dbReference type="InterPro" id="IPR001902">
    <property type="entry name" value="SLC26A/SulP_fam"/>
</dbReference>
<name>A0A8K0NQB6_9TREE</name>
<feature type="region of interest" description="Disordered" evidence="5">
    <location>
        <begin position="81"/>
        <end position="142"/>
    </location>
</feature>
<dbReference type="GO" id="GO:0016020">
    <property type="term" value="C:membrane"/>
    <property type="evidence" value="ECO:0007669"/>
    <property type="project" value="UniProtKB-SubCell"/>
</dbReference>
<keyword evidence="2 6" id="KW-0812">Transmembrane</keyword>
<feature type="transmembrane region" description="Helical" evidence="6">
    <location>
        <begin position="516"/>
        <end position="532"/>
    </location>
</feature>
<reference evidence="8" key="1">
    <citation type="submission" date="2020-04" db="EMBL/GenBank/DDBJ databases">
        <title>Analysis of mating type loci in Filobasidium floriforme.</title>
        <authorList>
            <person name="Nowrousian M."/>
        </authorList>
    </citation>
    <scope>NUCLEOTIDE SEQUENCE</scope>
    <source>
        <strain evidence="8">CBS 6242</strain>
    </source>
</reference>
<feature type="transmembrane region" description="Helical" evidence="6">
    <location>
        <begin position="351"/>
        <end position="371"/>
    </location>
</feature>
<evidence type="ECO:0000256" key="1">
    <source>
        <dbReference type="ARBA" id="ARBA00004141"/>
    </source>
</evidence>
<feature type="compositionally biased region" description="Basic and acidic residues" evidence="5">
    <location>
        <begin position="114"/>
        <end position="127"/>
    </location>
</feature>
<evidence type="ECO:0000313" key="9">
    <source>
        <dbReference type="Proteomes" id="UP000812966"/>
    </source>
</evidence>
<keyword evidence="3 6" id="KW-1133">Transmembrane helix</keyword>
<feature type="transmembrane region" description="Helical" evidence="6">
    <location>
        <begin position="576"/>
        <end position="602"/>
    </location>
</feature>
<dbReference type="InterPro" id="IPR011547">
    <property type="entry name" value="SLC26A/SulP_dom"/>
</dbReference>
<feature type="transmembrane region" description="Helical" evidence="6">
    <location>
        <begin position="266"/>
        <end position="288"/>
    </location>
</feature>
<evidence type="ECO:0000256" key="6">
    <source>
        <dbReference type="SAM" id="Phobius"/>
    </source>
</evidence>
<feature type="compositionally biased region" description="Basic and acidic residues" evidence="5">
    <location>
        <begin position="81"/>
        <end position="101"/>
    </location>
</feature>
<organism evidence="8 9">
    <name type="scientific">Filobasidium floriforme</name>
    <dbReference type="NCBI Taxonomy" id="5210"/>
    <lineage>
        <taxon>Eukaryota</taxon>
        <taxon>Fungi</taxon>
        <taxon>Dikarya</taxon>
        <taxon>Basidiomycota</taxon>
        <taxon>Agaricomycotina</taxon>
        <taxon>Tremellomycetes</taxon>
        <taxon>Filobasidiales</taxon>
        <taxon>Filobasidiaceae</taxon>
        <taxon>Filobasidium</taxon>
    </lineage>
</organism>
<dbReference type="Pfam" id="PF00916">
    <property type="entry name" value="Sulfate_transp"/>
    <property type="match status" value="1"/>
</dbReference>
<keyword evidence="9" id="KW-1185">Reference proteome</keyword>
<dbReference type="AlphaFoldDB" id="A0A8K0NQB6"/>
<dbReference type="PROSITE" id="PS50801">
    <property type="entry name" value="STAS"/>
    <property type="match status" value="1"/>
</dbReference>
<accession>A0A8K0NQB6</accession>
<dbReference type="PANTHER" id="PTHR11814">
    <property type="entry name" value="SULFATE TRANSPORTER"/>
    <property type="match status" value="1"/>
</dbReference>
<comment type="subcellular location">
    <subcellularLocation>
        <location evidence="1">Membrane</location>
        <topology evidence="1">Multi-pass membrane protein</topology>
    </subcellularLocation>
</comment>
<feature type="domain" description="STAS" evidence="7">
    <location>
        <begin position="637"/>
        <end position="755"/>
    </location>
</feature>
<feature type="transmembrane region" description="Helical" evidence="6">
    <location>
        <begin position="473"/>
        <end position="495"/>
    </location>
</feature>
<evidence type="ECO:0000256" key="2">
    <source>
        <dbReference type="ARBA" id="ARBA00022692"/>
    </source>
</evidence>
<dbReference type="Gene3D" id="3.30.750.24">
    <property type="entry name" value="STAS domain"/>
    <property type="match status" value="1"/>
</dbReference>
<dbReference type="Proteomes" id="UP000812966">
    <property type="component" value="Unassembled WGS sequence"/>
</dbReference>
<dbReference type="SUPFAM" id="SSF52091">
    <property type="entry name" value="SpoIIaa-like"/>
    <property type="match status" value="1"/>
</dbReference>